<evidence type="ECO:0000256" key="2">
    <source>
        <dbReference type="ARBA" id="ARBA00022801"/>
    </source>
</evidence>
<dbReference type="Pfam" id="PF00149">
    <property type="entry name" value="Metallophos"/>
    <property type="match status" value="1"/>
</dbReference>
<accession>A0A7C5QEH7</accession>
<keyword evidence="1" id="KW-0479">Metal-binding</keyword>
<dbReference type="EMBL" id="DRWN01000068">
    <property type="protein sequence ID" value="HHK69131.1"/>
    <property type="molecule type" value="Genomic_DNA"/>
</dbReference>
<dbReference type="InterPro" id="IPR051158">
    <property type="entry name" value="Metallophosphoesterase_sf"/>
</dbReference>
<dbReference type="GO" id="GO:0016020">
    <property type="term" value="C:membrane"/>
    <property type="evidence" value="ECO:0007669"/>
    <property type="project" value="GOC"/>
</dbReference>
<dbReference type="PANTHER" id="PTHR31302">
    <property type="entry name" value="TRANSMEMBRANE PROTEIN WITH METALLOPHOSPHOESTERASE DOMAIN-RELATED"/>
    <property type="match status" value="1"/>
</dbReference>
<dbReference type="GO" id="GO:0009245">
    <property type="term" value="P:lipid A biosynthetic process"/>
    <property type="evidence" value="ECO:0007669"/>
    <property type="project" value="TreeGrafter"/>
</dbReference>
<dbReference type="Gene3D" id="3.60.21.10">
    <property type="match status" value="1"/>
</dbReference>
<dbReference type="PANTHER" id="PTHR31302:SF31">
    <property type="entry name" value="PHOSPHODIESTERASE YAEI"/>
    <property type="match status" value="1"/>
</dbReference>
<proteinExistence type="predicted"/>
<name>A0A7C5QEH7_CALS0</name>
<dbReference type="InterPro" id="IPR029052">
    <property type="entry name" value="Metallo-depent_PP-like"/>
</dbReference>
<dbReference type="SUPFAM" id="SSF56300">
    <property type="entry name" value="Metallo-dependent phosphatases"/>
    <property type="match status" value="1"/>
</dbReference>
<feature type="domain" description="Calcineurin-like phosphoesterase" evidence="3">
    <location>
        <begin position="44"/>
        <end position="188"/>
    </location>
</feature>
<protein>
    <recommendedName>
        <fullName evidence="3">Calcineurin-like phosphoesterase domain-containing protein</fullName>
    </recommendedName>
</protein>
<sequence>MGLRRRAFFTAAASTVAAAGAISLAFNDVGRLEISYLTAGLGCKVVFLPDLHLHGDGVYERRLLDTVNELEPDVAMLGGDLVDRLTHDIGFVERFISAINASEKFYVLGNHEYWSGYANTVRNLLDKHGYRELRGAVESRYVGSLYGLDWRDDRVYPFVESYGLVVVHDPNAADYIKGDCIILAGHTHGGLVINNQTLLSNSKYVRGLYRLGNGTVLYVSRGLGQMIPIRLLSPPELLVLV</sequence>
<dbReference type="InterPro" id="IPR004843">
    <property type="entry name" value="Calcineurin-like_PHP"/>
</dbReference>
<dbReference type="GO" id="GO:0046872">
    <property type="term" value="F:metal ion binding"/>
    <property type="evidence" value="ECO:0007669"/>
    <property type="project" value="UniProtKB-KW"/>
</dbReference>
<evidence type="ECO:0000259" key="3">
    <source>
        <dbReference type="Pfam" id="PF00149"/>
    </source>
</evidence>
<evidence type="ECO:0000313" key="4">
    <source>
        <dbReference type="EMBL" id="HHK69131.1"/>
    </source>
</evidence>
<dbReference type="AlphaFoldDB" id="A0A7C5QEH7"/>
<evidence type="ECO:0000256" key="1">
    <source>
        <dbReference type="ARBA" id="ARBA00022723"/>
    </source>
</evidence>
<gene>
    <name evidence="4" type="ORF">ENM11_08325</name>
</gene>
<dbReference type="GO" id="GO:0008758">
    <property type="term" value="F:UDP-2,3-diacylglucosamine hydrolase activity"/>
    <property type="evidence" value="ECO:0007669"/>
    <property type="project" value="TreeGrafter"/>
</dbReference>
<keyword evidence="2" id="KW-0378">Hydrolase</keyword>
<comment type="caution">
    <text evidence="4">The sequence shown here is derived from an EMBL/GenBank/DDBJ whole genome shotgun (WGS) entry which is preliminary data.</text>
</comment>
<reference evidence="4" key="1">
    <citation type="journal article" date="2020" name="mSystems">
        <title>Genome- and Community-Level Interaction Insights into Carbon Utilization and Element Cycling Functions of Hydrothermarchaeota in Hydrothermal Sediment.</title>
        <authorList>
            <person name="Zhou Z."/>
            <person name="Liu Y."/>
            <person name="Xu W."/>
            <person name="Pan J."/>
            <person name="Luo Z.H."/>
            <person name="Li M."/>
        </authorList>
    </citation>
    <scope>NUCLEOTIDE SEQUENCE [LARGE SCALE GENOMIC DNA]</scope>
    <source>
        <strain evidence="4">SpSt-1056</strain>
    </source>
</reference>
<organism evidence="4">
    <name type="scientific">Caldiarchaeum subterraneum</name>
    <dbReference type="NCBI Taxonomy" id="311458"/>
    <lineage>
        <taxon>Archaea</taxon>
        <taxon>Nitrososphaerota</taxon>
        <taxon>Candidatus Caldarchaeales</taxon>
        <taxon>Candidatus Caldarchaeaceae</taxon>
        <taxon>Candidatus Caldarchaeum</taxon>
    </lineage>
</organism>